<evidence type="ECO:0000313" key="2">
    <source>
        <dbReference type="EMBL" id="GMR55796.1"/>
    </source>
</evidence>
<dbReference type="SMART" id="SM00225">
    <property type="entry name" value="BTB"/>
    <property type="match status" value="1"/>
</dbReference>
<proteinExistence type="predicted"/>
<dbReference type="PANTHER" id="PTHR22744">
    <property type="entry name" value="HELIX LOOP HELIX PROTEIN 21-RELATED"/>
    <property type="match status" value="1"/>
</dbReference>
<protein>
    <recommendedName>
        <fullName evidence="1">BTB domain-containing protein</fullName>
    </recommendedName>
</protein>
<dbReference type="Pfam" id="PF00651">
    <property type="entry name" value="BTB"/>
    <property type="match status" value="1"/>
</dbReference>
<feature type="non-terminal residue" evidence="2">
    <location>
        <position position="126"/>
    </location>
</feature>
<keyword evidence="3" id="KW-1185">Reference proteome</keyword>
<feature type="domain" description="BTB" evidence="1">
    <location>
        <begin position="11"/>
        <end position="78"/>
    </location>
</feature>
<dbReference type="PROSITE" id="PS50097">
    <property type="entry name" value="BTB"/>
    <property type="match status" value="1"/>
</dbReference>
<gene>
    <name evidence="2" type="ORF">PMAYCL1PPCAC_25992</name>
</gene>
<accession>A0AAN5D3N7</accession>
<reference evidence="3" key="1">
    <citation type="submission" date="2022-10" db="EMBL/GenBank/DDBJ databases">
        <title>Genome assembly of Pristionchus species.</title>
        <authorList>
            <person name="Yoshida K."/>
            <person name="Sommer R.J."/>
        </authorList>
    </citation>
    <scope>NUCLEOTIDE SEQUENCE [LARGE SCALE GENOMIC DNA]</scope>
    <source>
        <strain evidence="3">RS5460</strain>
    </source>
</reference>
<dbReference type="Proteomes" id="UP001328107">
    <property type="component" value="Unassembled WGS sequence"/>
</dbReference>
<dbReference type="Gene3D" id="3.30.710.10">
    <property type="entry name" value="Potassium Channel Kv1.1, Chain A"/>
    <property type="match status" value="1"/>
</dbReference>
<organism evidence="2 3">
    <name type="scientific">Pristionchus mayeri</name>
    <dbReference type="NCBI Taxonomy" id="1317129"/>
    <lineage>
        <taxon>Eukaryota</taxon>
        <taxon>Metazoa</taxon>
        <taxon>Ecdysozoa</taxon>
        <taxon>Nematoda</taxon>
        <taxon>Chromadorea</taxon>
        <taxon>Rhabditida</taxon>
        <taxon>Rhabditina</taxon>
        <taxon>Diplogasteromorpha</taxon>
        <taxon>Diplogasteroidea</taxon>
        <taxon>Neodiplogasteridae</taxon>
        <taxon>Pristionchus</taxon>
    </lineage>
</organism>
<evidence type="ECO:0000313" key="3">
    <source>
        <dbReference type="Proteomes" id="UP001328107"/>
    </source>
</evidence>
<dbReference type="InterPro" id="IPR011333">
    <property type="entry name" value="SKP1/BTB/POZ_sf"/>
</dbReference>
<evidence type="ECO:0000259" key="1">
    <source>
        <dbReference type="PROSITE" id="PS50097"/>
    </source>
</evidence>
<feature type="non-terminal residue" evidence="2">
    <location>
        <position position="1"/>
    </location>
</feature>
<comment type="caution">
    <text evidence="2">The sequence shown here is derived from an EMBL/GenBank/DDBJ whole genome shotgun (WGS) entry which is preliminary data.</text>
</comment>
<dbReference type="EMBL" id="BTRK01000005">
    <property type="protein sequence ID" value="GMR55796.1"/>
    <property type="molecule type" value="Genomic_DNA"/>
</dbReference>
<dbReference type="InterPro" id="IPR000210">
    <property type="entry name" value="BTB/POZ_dom"/>
</dbReference>
<sequence length="126" mass="14391">CYSFTEPRAVSNVVLIVQGKKLYVNKEYLAMHSPVFAEMFFGEFADKEKKEYAMEHVTAAEFVDLLNVIHPGWAPITDTTVSHILNLADRLQMDSAINQAEYFLRTEDVQGGMAKKLRLAEKYNLE</sequence>
<dbReference type="AlphaFoldDB" id="A0AAN5D3N7"/>
<dbReference type="CDD" id="cd18186">
    <property type="entry name" value="BTB_POZ_ZBTB_KLHL-like"/>
    <property type="match status" value="1"/>
</dbReference>
<name>A0AAN5D3N7_9BILA</name>
<dbReference type="SUPFAM" id="SSF54695">
    <property type="entry name" value="POZ domain"/>
    <property type="match status" value="1"/>
</dbReference>
<dbReference type="PANTHER" id="PTHR22744:SF14">
    <property type="entry name" value="BTB DOMAIN-CONTAINING PROTEIN-RELATED"/>
    <property type="match status" value="1"/>
</dbReference>